<dbReference type="Gene3D" id="2.40.50.1020">
    <property type="entry name" value="LytTr DNA-binding domain"/>
    <property type="match status" value="1"/>
</dbReference>
<reference evidence="2 3" key="1">
    <citation type="submission" date="2018-05" db="EMBL/GenBank/DDBJ databases">
        <title>Complete genome sequence of Arcticibacterium luteifluviistationis SM1504T, a cytophagaceae bacterium isolated from Arctic surface seawater.</title>
        <authorList>
            <person name="Li Y."/>
            <person name="Qin Q.-L."/>
        </authorList>
    </citation>
    <scope>NUCLEOTIDE SEQUENCE [LARGE SCALE GENOMIC DNA]</scope>
    <source>
        <strain evidence="2 3">SM1504</strain>
    </source>
</reference>
<feature type="domain" description="HTH LytTR-type" evidence="1">
    <location>
        <begin position="5"/>
        <end position="105"/>
    </location>
</feature>
<evidence type="ECO:0000259" key="1">
    <source>
        <dbReference type="SMART" id="SM00850"/>
    </source>
</evidence>
<keyword evidence="3" id="KW-1185">Reference proteome</keyword>
<gene>
    <name evidence="2" type="ORF">DJ013_00610</name>
</gene>
<protein>
    <recommendedName>
        <fullName evidence="1">HTH LytTR-type domain-containing protein</fullName>
    </recommendedName>
</protein>
<dbReference type="InterPro" id="IPR007492">
    <property type="entry name" value="LytTR_DNA-bd_dom"/>
</dbReference>
<dbReference type="AlphaFoldDB" id="A0A2Z4G6J5"/>
<dbReference type="Proteomes" id="UP000249873">
    <property type="component" value="Chromosome"/>
</dbReference>
<dbReference type="OrthoDB" id="964870at2"/>
<dbReference type="SMART" id="SM00850">
    <property type="entry name" value="LytTR"/>
    <property type="match status" value="1"/>
</dbReference>
<sequence length="115" mass="13447">MKILNQPKFLNQTEPSMISHLQASSNYTVLTMKNGKKLISAYHLKTFEILFSDEDFIRINRANLVNSSFIKRTVLSDHGIYIQLKNKEEILIPRRRKAMLQEKYPNLFTTSQTTL</sequence>
<organism evidence="2 3">
    <name type="scientific">Arcticibacterium luteifluviistationis</name>
    <dbReference type="NCBI Taxonomy" id="1784714"/>
    <lineage>
        <taxon>Bacteria</taxon>
        <taxon>Pseudomonadati</taxon>
        <taxon>Bacteroidota</taxon>
        <taxon>Cytophagia</taxon>
        <taxon>Cytophagales</taxon>
        <taxon>Leadbetterellaceae</taxon>
        <taxon>Arcticibacterium</taxon>
    </lineage>
</organism>
<dbReference type="GO" id="GO:0003677">
    <property type="term" value="F:DNA binding"/>
    <property type="evidence" value="ECO:0007669"/>
    <property type="project" value="InterPro"/>
</dbReference>
<dbReference type="RefSeq" id="WP_111369873.1">
    <property type="nucleotide sequence ID" value="NZ_CP029480.1"/>
</dbReference>
<accession>A0A2Z4G6J5</accession>
<dbReference type="EMBL" id="CP029480">
    <property type="protein sequence ID" value="AWV96771.1"/>
    <property type="molecule type" value="Genomic_DNA"/>
</dbReference>
<dbReference type="Pfam" id="PF04397">
    <property type="entry name" value="LytTR"/>
    <property type="match status" value="1"/>
</dbReference>
<evidence type="ECO:0000313" key="3">
    <source>
        <dbReference type="Proteomes" id="UP000249873"/>
    </source>
</evidence>
<evidence type="ECO:0000313" key="2">
    <source>
        <dbReference type="EMBL" id="AWV96771.1"/>
    </source>
</evidence>
<dbReference type="KEGG" id="als:DJ013_00610"/>
<proteinExistence type="predicted"/>
<name>A0A2Z4G6J5_9BACT</name>